<comment type="caution">
    <text evidence="6">Lacks conserved residue(s) required for the propagation of feature annotation.</text>
</comment>
<feature type="binding site" evidence="6">
    <location>
        <begin position="390"/>
        <end position="392"/>
    </location>
    <ligand>
        <name>ATP</name>
        <dbReference type="ChEBI" id="CHEBI:30616"/>
    </ligand>
</feature>
<feature type="binding site" evidence="6">
    <location>
        <position position="544"/>
    </location>
    <ligand>
        <name>Mg(2+)</name>
        <dbReference type="ChEBI" id="CHEBI:18420"/>
    </ligand>
</feature>
<dbReference type="EC" id="6.2.1.1" evidence="6"/>
<dbReference type="SUPFAM" id="SSF56801">
    <property type="entry name" value="Acetyl-CoA synthetase-like"/>
    <property type="match status" value="1"/>
</dbReference>
<dbReference type="RefSeq" id="WP_167110460.1">
    <property type="nucleotide sequence ID" value="NZ_JAANOU010000001.1"/>
</dbReference>
<keyword evidence="2 6" id="KW-0436">Ligase</keyword>
<proteinExistence type="inferred from homology"/>
<dbReference type="NCBIfam" id="NF001208">
    <property type="entry name" value="PRK00174.1"/>
    <property type="match status" value="1"/>
</dbReference>
<feature type="binding site" evidence="6">
    <location>
        <position position="528"/>
    </location>
    <ligand>
        <name>CoA</name>
        <dbReference type="ChEBI" id="CHEBI:57287"/>
    </ligand>
</feature>
<keyword evidence="4 6" id="KW-0067">ATP-binding</keyword>
<evidence type="ECO:0000256" key="6">
    <source>
        <dbReference type="HAMAP-Rule" id="MF_01123"/>
    </source>
</evidence>
<evidence type="ECO:0000256" key="3">
    <source>
        <dbReference type="ARBA" id="ARBA00022741"/>
    </source>
</evidence>
<dbReference type="InterPro" id="IPR020845">
    <property type="entry name" value="AMP-binding_CS"/>
</dbReference>
<evidence type="ECO:0000256" key="5">
    <source>
        <dbReference type="ARBA" id="ARBA00022990"/>
    </source>
</evidence>
<dbReference type="InterPro" id="IPR032387">
    <property type="entry name" value="ACAS_N"/>
</dbReference>
<dbReference type="EMBL" id="JAANOU010000001">
    <property type="protein sequence ID" value="NIH78097.1"/>
    <property type="molecule type" value="Genomic_DNA"/>
</dbReference>
<evidence type="ECO:0000259" key="8">
    <source>
        <dbReference type="Pfam" id="PF13193"/>
    </source>
</evidence>
<keyword evidence="3 6" id="KW-0547">Nucleotide-binding</keyword>
<dbReference type="InterPro" id="IPR011904">
    <property type="entry name" value="Ac_CoA_lig"/>
</dbReference>
<dbReference type="PANTHER" id="PTHR24095">
    <property type="entry name" value="ACETYL-COENZYME A SYNTHETASE"/>
    <property type="match status" value="1"/>
</dbReference>
<keyword evidence="11" id="KW-1185">Reference proteome</keyword>
<dbReference type="Proteomes" id="UP000754495">
    <property type="component" value="Unassembled WGS sequence"/>
</dbReference>
<feature type="binding site" evidence="6">
    <location>
        <position position="531"/>
    </location>
    <ligand>
        <name>ATP</name>
        <dbReference type="ChEBI" id="CHEBI:30616"/>
    </ligand>
</feature>
<dbReference type="PANTHER" id="PTHR24095:SF14">
    <property type="entry name" value="ACETYL-COENZYME A SYNTHETASE 1"/>
    <property type="match status" value="1"/>
</dbReference>
<dbReference type="Gene3D" id="3.30.300.30">
    <property type="match status" value="1"/>
</dbReference>
<comment type="similarity">
    <text evidence="1 6">Belongs to the ATP-dependent AMP-binding enzyme family.</text>
</comment>
<dbReference type="Gene3D" id="3.40.50.12780">
    <property type="entry name" value="N-terminal domain of ligase-like"/>
    <property type="match status" value="1"/>
</dbReference>
<dbReference type="GO" id="GO:0003987">
    <property type="term" value="F:acetate-CoA ligase activity"/>
    <property type="evidence" value="ECO:0007669"/>
    <property type="project" value="UniProtKB-EC"/>
</dbReference>
<evidence type="ECO:0000313" key="11">
    <source>
        <dbReference type="Proteomes" id="UP000754495"/>
    </source>
</evidence>
<name>A0ABX0SQ95_9PSEU</name>
<feature type="binding site" evidence="6">
    <location>
        <position position="520"/>
    </location>
    <ligand>
        <name>ATP</name>
        <dbReference type="ChEBI" id="CHEBI:30616"/>
    </ligand>
</feature>
<accession>A0ABX0SQ95</accession>
<comment type="PTM">
    <text evidence="6">Acetylated. Deacetylation by the SIR2-homolog deacetylase activates the enzyme.</text>
</comment>
<feature type="binding site" evidence="6">
    <location>
        <position position="542"/>
    </location>
    <ligand>
        <name>Mg(2+)</name>
        <dbReference type="ChEBI" id="CHEBI:18420"/>
    </ligand>
</feature>
<evidence type="ECO:0000256" key="1">
    <source>
        <dbReference type="ARBA" id="ARBA00006432"/>
    </source>
</evidence>
<dbReference type="InterPro" id="IPR045851">
    <property type="entry name" value="AMP-bd_C_sf"/>
</dbReference>
<evidence type="ECO:0000259" key="9">
    <source>
        <dbReference type="Pfam" id="PF16177"/>
    </source>
</evidence>
<feature type="binding site" evidence="6">
    <location>
        <position position="547"/>
    </location>
    <ligand>
        <name>Mg(2+)</name>
        <dbReference type="ChEBI" id="CHEBI:18420"/>
    </ligand>
</feature>
<dbReference type="Pfam" id="PF16177">
    <property type="entry name" value="ACAS_N"/>
    <property type="match status" value="1"/>
</dbReference>
<comment type="cofactor">
    <cofactor evidence="6">
        <name>Mg(2+)</name>
        <dbReference type="ChEBI" id="CHEBI:18420"/>
    </cofactor>
</comment>
<sequence length="656" mass="71862">MTEQSPALDNLLTENRTFPPTEEFAAQANAKADWYEKADADREAFWAEQAERLHWDTKWSQVLDWSDAPVAKWFVGGKLNVAYNCVDRHVEAGHGDQVAIHWIGEPGDTRDITYAQLKDEVSKAANALISLGVGSGDRVAIQLPMIPEAIVAMLACARLGALHSVVFGGFSPAALRSRVDDAEAKVVITSDGQYRRGKAAPMKTNVDEALDGAPSVEKVIVVRRTGDDVPMREGRDLWWHELVDSQSAEHTPEAFDSEHPLFILYTSGTTGKPKGILHTSGGYLTQTAYTHHIVFDHKPGEDIYWCTADIGWVTGHSYIVYGPLANRATQVVYEGTPNTPHEGRHWEIIQNNKVSIYYTAPTLIRTFMKWGENIPAEYDLSSLRVLGSVGEPINPEAWMWYRDNIGAGKTPVVDTWWQTETGSIMISPLPGVTAAKPGSAQRPLPGISAKVVDDSGTEVGKGGGGYLVLDKPWPSMLRGIWGDEERYRDTYWSRFADQGYYFAGDGAKYDNDGDIWLLGRVDDVMNVSGHRISTTEVESALVSHPTVAEAAVVGATDPTTGQGIVAFVILRGSAAEGGEEAVQELRNHVAKEIGPIAKPRQIMVVPELPKTRSGKIMRRLLRDVAENRQIGDVTTLADSSVMELISSGLKSGKSED</sequence>
<evidence type="ECO:0000256" key="4">
    <source>
        <dbReference type="ARBA" id="ARBA00022840"/>
    </source>
</evidence>
<keyword evidence="6" id="KW-0479">Metal-binding</keyword>
<comment type="catalytic activity">
    <reaction evidence="6">
        <text>acetate + ATP + CoA = acetyl-CoA + AMP + diphosphate</text>
        <dbReference type="Rhea" id="RHEA:23176"/>
        <dbReference type="ChEBI" id="CHEBI:30089"/>
        <dbReference type="ChEBI" id="CHEBI:30616"/>
        <dbReference type="ChEBI" id="CHEBI:33019"/>
        <dbReference type="ChEBI" id="CHEBI:57287"/>
        <dbReference type="ChEBI" id="CHEBI:57288"/>
        <dbReference type="ChEBI" id="CHEBI:456215"/>
        <dbReference type="EC" id="6.2.1.1"/>
    </reaction>
</comment>
<keyword evidence="5 6" id="KW-0007">Acetylation</keyword>
<dbReference type="Pfam" id="PF00501">
    <property type="entry name" value="AMP-binding"/>
    <property type="match status" value="1"/>
</dbReference>
<feature type="binding site" evidence="6">
    <location>
        <position position="314"/>
    </location>
    <ligand>
        <name>CoA</name>
        <dbReference type="ChEBI" id="CHEBI:57287"/>
    </ligand>
</feature>
<dbReference type="HAMAP" id="MF_01123">
    <property type="entry name" value="Ac_CoA_synth"/>
    <property type="match status" value="1"/>
</dbReference>
<evidence type="ECO:0000256" key="2">
    <source>
        <dbReference type="ARBA" id="ARBA00022598"/>
    </source>
</evidence>
<feature type="binding site" evidence="6">
    <location>
        <begin position="195"/>
        <end position="198"/>
    </location>
    <ligand>
        <name>CoA</name>
        <dbReference type="ChEBI" id="CHEBI:57287"/>
    </ligand>
</feature>
<evidence type="ECO:0000313" key="10">
    <source>
        <dbReference type="EMBL" id="NIH78097.1"/>
    </source>
</evidence>
<organism evidence="10 11">
    <name type="scientific">Amycolatopsis viridis</name>
    <dbReference type="NCBI Taxonomy" id="185678"/>
    <lineage>
        <taxon>Bacteria</taxon>
        <taxon>Bacillati</taxon>
        <taxon>Actinomycetota</taxon>
        <taxon>Actinomycetes</taxon>
        <taxon>Pseudonocardiales</taxon>
        <taxon>Pseudonocardiaceae</taxon>
        <taxon>Amycolatopsis</taxon>
    </lineage>
</organism>
<dbReference type="InterPro" id="IPR000873">
    <property type="entry name" value="AMP-dep_synth/lig_dom"/>
</dbReference>
<keyword evidence="6" id="KW-0460">Magnesium</keyword>
<feature type="domain" description="Acetyl-coenzyme A synthetase N-terminal" evidence="9">
    <location>
        <begin position="33"/>
        <end position="85"/>
    </location>
</feature>
<feature type="modified residue" description="N6-acetyllysine" evidence="6">
    <location>
        <position position="615"/>
    </location>
</feature>
<dbReference type="InterPro" id="IPR042099">
    <property type="entry name" value="ANL_N_sf"/>
</dbReference>
<feature type="binding site" evidence="6">
    <location>
        <position position="338"/>
    </location>
    <ligand>
        <name>CoA</name>
        <dbReference type="ChEBI" id="CHEBI:57287"/>
    </ligand>
</feature>
<dbReference type="PROSITE" id="PS00455">
    <property type="entry name" value="AMP_BINDING"/>
    <property type="match status" value="1"/>
</dbReference>
<feature type="binding site" evidence="6">
    <location>
        <position position="505"/>
    </location>
    <ligand>
        <name>ATP</name>
        <dbReference type="ChEBI" id="CHEBI:30616"/>
    </ligand>
</feature>
<comment type="function">
    <text evidence="6">Catalyzes the conversion of acetate into acetyl-CoA (AcCoA), an essential intermediate at the junction of anabolic and catabolic pathways. AcsA undergoes a two-step reaction. In the first half reaction, AcsA combines acetate with ATP to form acetyl-adenylate (AcAMP) intermediate. In the second half reaction, it can then transfer the acetyl group from AcAMP to the sulfhydryl group of CoA, forming the product AcCoA.</text>
</comment>
<dbReference type="Pfam" id="PF13193">
    <property type="entry name" value="AMP-binding_C"/>
    <property type="match status" value="1"/>
</dbReference>
<dbReference type="InterPro" id="IPR025110">
    <property type="entry name" value="AMP-bd_C"/>
</dbReference>
<dbReference type="NCBIfam" id="TIGR02188">
    <property type="entry name" value="Ac_CoA_lig_AcsA"/>
    <property type="match status" value="1"/>
</dbReference>
<dbReference type="CDD" id="cd05966">
    <property type="entry name" value="ACS"/>
    <property type="match status" value="1"/>
</dbReference>
<comment type="caution">
    <text evidence="10">The sequence shown here is derived from an EMBL/GenBank/DDBJ whole genome shotgun (WGS) entry which is preliminary data.</text>
</comment>
<protein>
    <recommendedName>
        <fullName evidence="6">Acetyl-coenzyme A synthetase</fullName>
        <shortName evidence="6">AcCoA synthetase</shortName>
        <shortName evidence="6">Acs</shortName>
        <ecNumber evidence="6">6.2.1.1</ecNumber>
    </recommendedName>
    <alternativeName>
        <fullName evidence="6">Acetate--CoA ligase</fullName>
    </alternativeName>
    <alternativeName>
        <fullName evidence="6">Acyl-activating enzyme</fullName>
    </alternativeName>
</protein>
<reference evidence="10 11" key="1">
    <citation type="submission" date="2020-03" db="EMBL/GenBank/DDBJ databases">
        <title>Sequencing the genomes of 1000 actinobacteria strains.</title>
        <authorList>
            <person name="Klenk H.-P."/>
        </authorList>
    </citation>
    <scope>NUCLEOTIDE SEQUENCE [LARGE SCALE GENOMIC DNA]</scope>
    <source>
        <strain evidence="10 11">DSM 45668</strain>
    </source>
</reference>
<gene>
    <name evidence="6" type="primary">acsA</name>
    <name evidence="10" type="ORF">FHX46_000627</name>
</gene>
<evidence type="ECO:0000259" key="7">
    <source>
        <dbReference type="Pfam" id="PF00501"/>
    </source>
</evidence>
<feature type="domain" description="AMP-binding enzyme C-terminal" evidence="8">
    <location>
        <begin position="536"/>
        <end position="615"/>
    </location>
</feature>
<feature type="binding site" evidence="6">
    <location>
        <begin position="414"/>
        <end position="419"/>
    </location>
    <ligand>
        <name>ATP</name>
        <dbReference type="ChEBI" id="CHEBI:30616"/>
    </ligand>
</feature>
<feature type="domain" description="AMP-dependent synthetase/ligase" evidence="7">
    <location>
        <begin position="92"/>
        <end position="481"/>
    </location>
</feature>